<dbReference type="AlphaFoldDB" id="A0A897NJU6"/>
<evidence type="ECO:0000313" key="1">
    <source>
        <dbReference type="EMBL" id="QSG14740.1"/>
    </source>
</evidence>
<evidence type="ECO:0000313" key="2">
    <source>
        <dbReference type="Proteomes" id="UP000663292"/>
    </source>
</evidence>
<protein>
    <submittedName>
        <fullName evidence="1">Ornithine carbamoyltransferase</fullName>
    </submittedName>
</protein>
<keyword evidence="1" id="KW-0808">Transferase</keyword>
<proteinExistence type="predicted"/>
<organism evidence="1 2">
    <name type="scientific">Halapricum desulfuricans</name>
    <dbReference type="NCBI Taxonomy" id="2841257"/>
    <lineage>
        <taxon>Archaea</taxon>
        <taxon>Methanobacteriati</taxon>
        <taxon>Methanobacteriota</taxon>
        <taxon>Stenosarchaea group</taxon>
        <taxon>Halobacteria</taxon>
        <taxon>Halobacteriales</taxon>
        <taxon>Haloarculaceae</taxon>
        <taxon>Halapricum</taxon>
    </lineage>
</organism>
<name>A0A897NJU6_9EURY</name>
<dbReference type="GO" id="GO:0016740">
    <property type="term" value="F:transferase activity"/>
    <property type="evidence" value="ECO:0007669"/>
    <property type="project" value="UniProtKB-KW"/>
</dbReference>
<dbReference type="Proteomes" id="UP000663292">
    <property type="component" value="Chromosome"/>
</dbReference>
<accession>A0A897NJU6</accession>
<reference evidence="1 2" key="1">
    <citation type="submission" date="2020-11" db="EMBL/GenBank/DDBJ databases">
        <title>Carbohydrate-dependent, anaerobic sulfur respiration: A novel catabolism in halophilic archaea.</title>
        <authorList>
            <person name="Sorokin D.Y."/>
            <person name="Messina E."/>
            <person name="Smedile F."/>
            <person name="La Cono V."/>
            <person name="Hallsworth J.E."/>
            <person name="Yakimov M.M."/>
        </authorList>
    </citation>
    <scope>NUCLEOTIDE SEQUENCE [LARGE SCALE GENOMIC DNA]</scope>
    <source>
        <strain evidence="1 2">HSR-Est</strain>
    </source>
</reference>
<gene>
    <name evidence="1" type="primary">argF</name>
    <name evidence="1" type="ORF">HSEST_1207</name>
</gene>
<keyword evidence="2" id="KW-1185">Reference proteome</keyword>
<dbReference type="EMBL" id="CP064791">
    <property type="protein sequence ID" value="QSG14740.1"/>
    <property type="molecule type" value="Genomic_DNA"/>
</dbReference>
<sequence>MAVRAVLTGREGRATGFLLQLFRGVVRERSERNPTRKRWLPDQAENRLHAQKGLLVWLSEQS</sequence>